<sequence>MNDYKILEELLNDIERMSVEELKASLLGHAYGPIHSIVTFDPYEAMFNAYAESINYKLVSSGMAALRKFDFINIVKNLDADRSVANLMSEAANDECYNFMLAA</sequence>
<dbReference type="Proteomes" id="UP001155604">
    <property type="component" value="Unassembled WGS sequence"/>
</dbReference>
<gene>
    <name evidence="1" type="ORF">NE536_18470</name>
</gene>
<reference evidence="1" key="1">
    <citation type="journal article" date="2023" name="Int. J. Syst. Evol. Microbiol.">
        <title>&lt;i&gt;Shewanella septentrionalis&lt;/i&gt; sp. nov. and &lt;i&gt;Shewanella holmiensis&lt;/i&gt; sp. nov., isolated from Baltic Sea water and sediments.</title>
        <authorList>
            <person name="Martin-Rodriguez A.J."/>
            <person name="Thorell K."/>
            <person name="Joffre E."/>
            <person name="Jensie-Markopoulos S."/>
            <person name="Moore E.R.B."/>
            <person name="Sjoling A."/>
        </authorList>
    </citation>
    <scope>NUCLEOTIDE SEQUENCE</scope>
    <source>
        <strain evidence="1">SP1W3</strain>
    </source>
</reference>
<dbReference type="RefSeq" id="WP_261273603.1">
    <property type="nucleotide sequence ID" value="NZ_JAMTCC010000038.1"/>
</dbReference>
<dbReference type="AlphaFoldDB" id="A0A9X2WXW1"/>
<keyword evidence="2" id="KW-1185">Reference proteome</keyword>
<dbReference type="EMBL" id="JAMTCC010000038">
    <property type="protein sequence ID" value="MCT7947336.1"/>
    <property type="molecule type" value="Genomic_DNA"/>
</dbReference>
<evidence type="ECO:0000313" key="2">
    <source>
        <dbReference type="Proteomes" id="UP001155604"/>
    </source>
</evidence>
<evidence type="ECO:0000313" key="1">
    <source>
        <dbReference type="EMBL" id="MCT7947336.1"/>
    </source>
</evidence>
<organism evidence="1 2">
    <name type="scientific">Shewanella septentrionalis</name>
    <dbReference type="NCBI Taxonomy" id="2952223"/>
    <lineage>
        <taxon>Bacteria</taxon>
        <taxon>Pseudomonadati</taxon>
        <taxon>Pseudomonadota</taxon>
        <taxon>Gammaproteobacteria</taxon>
        <taxon>Alteromonadales</taxon>
        <taxon>Shewanellaceae</taxon>
        <taxon>Shewanella</taxon>
    </lineage>
</organism>
<name>A0A9X2WXW1_9GAMM</name>
<accession>A0A9X2WXW1</accession>
<comment type="caution">
    <text evidence="1">The sequence shown here is derived from an EMBL/GenBank/DDBJ whole genome shotgun (WGS) entry which is preliminary data.</text>
</comment>
<proteinExistence type="predicted"/>
<protein>
    <submittedName>
        <fullName evidence="1">Uncharacterized protein</fullName>
    </submittedName>
</protein>